<comment type="caution">
    <text evidence="16">The sequence shown here is derived from an EMBL/GenBank/DDBJ whole genome shotgun (WGS) entry which is preliminary data.</text>
</comment>
<dbReference type="PROSITE" id="PS51918">
    <property type="entry name" value="RADICAL_SAM"/>
    <property type="match status" value="1"/>
</dbReference>
<dbReference type="InterPro" id="IPR005980">
    <property type="entry name" value="Nase_CF_NifB"/>
</dbReference>
<evidence type="ECO:0000256" key="12">
    <source>
        <dbReference type="ARBA" id="ARBA00023239"/>
    </source>
</evidence>
<dbReference type="PROSITE" id="PS01305">
    <property type="entry name" value="MOAA_NIFB_PQQE"/>
    <property type="match status" value="1"/>
</dbReference>
<dbReference type="GO" id="GO:0051539">
    <property type="term" value="F:4 iron, 4 sulfur cluster binding"/>
    <property type="evidence" value="ECO:0007669"/>
    <property type="project" value="UniProtKB-KW"/>
</dbReference>
<dbReference type="SFLD" id="SFLDG01067">
    <property type="entry name" value="SPASM/twitch_domain_containing"/>
    <property type="match status" value="1"/>
</dbReference>
<dbReference type="InterPro" id="IPR000385">
    <property type="entry name" value="MoaA_NifB_PqqE_Fe-S-bd_CS"/>
</dbReference>
<dbReference type="Pfam" id="PF04055">
    <property type="entry name" value="Radical_SAM"/>
    <property type="match status" value="1"/>
</dbReference>
<dbReference type="SUPFAM" id="SSF102114">
    <property type="entry name" value="Radical SAM enzymes"/>
    <property type="match status" value="1"/>
</dbReference>
<dbReference type="InterPro" id="IPR006638">
    <property type="entry name" value="Elp3/MiaA/NifB-like_rSAM"/>
</dbReference>
<keyword evidence="11" id="KW-0535">Nitrogen fixation</keyword>
<keyword evidence="9" id="KW-0408">Iron</keyword>
<dbReference type="NCBIfam" id="TIGR01290">
    <property type="entry name" value="nifB"/>
    <property type="match status" value="1"/>
</dbReference>
<dbReference type="RefSeq" id="WP_400195516.1">
    <property type="nucleotide sequence ID" value="NZ_CAYAYE010000033.1"/>
</dbReference>
<name>A0A8J8PFD2_9ARCH</name>
<reference evidence="16" key="1">
    <citation type="submission" date="2016-03" db="EMBL/GenBank/DDBJ databases">
        <authorList>
            <person name="Borrel G."/>
            <person name="Mccann A."/>
            <person name="O'Toole P.W."/>
        </authorList>
    </citation>
    <scope>NUCLEOTIDE SEQUENCE</scope>
    <source>
        <strain evidence="16">183</strain>
    </source>
</reference>
<dbReference type="InterPro" id="IPR003731">
    <property type="entry name" value="Di-Nase_FeMo-co_biosynth"/>
</dbReference>
<dbReference type="CDD" id="cd01335">
    <property type="entry name" value="Radical_SAM"/>
    <property type="match status" value="1"/>
</dbReference>
<dbReference type="Pfam" id="PF02579">
    <property type="entry name" value="Nitro_FeMo-Co"/>
    <property type="match status" value="1"/>
</dbReference>
<comment type="similarity">
    <text evidence="4">Belongs to the radical SAM superfamily. NifB family.</text>
</comment>
<dbReference type="GO" id="GO:0016829">
    <property type="term" value="F:lyase activity"/>
    <property type="evidence" value="ECO:0007669"/>
    <property type="project" value="UniProtKB-KW"/>
</dbReference>
<evidence type="ECO:0000256" key="7">
    <source>
        <dbReference type="ARBA" id="ARBA00022691"/>
    </source>
</evidence>
<dbReference type="PANTHER" id="PTHR43787:SF13">
    <property type="entry name" value="FEMO COFACTOR BIOSYNTHESIS PROTEIN NIFB"/>
    <property type="match status" value="1"/>
</dbReference>
<dbReference type="SMART" id="SM00729">
    <property type="entry name" value="Elp3"/>
    <property type="match status" value="1"/>
</dbReference>
<dbReference type="InterPro" id="IPR036105">
    <property type="entry name" value="DiNase_FeMo-co_biosyn_sf"/>
</dbReference>
<evidence type="ECO:0000313" key="16">
    <source>
        <dbReference type="EMBL" id="TQS82056.1"/>
    </source>
</evidence>
<dbReference type="EMBL" id="LVVT01000018">
    <property type="protein sequence ID" value="TQS82056.1"/>
    <property type="molecule type" value="Genomic_DNA"/>
</dbReference>
<dbReference type="Gene3D" id="3.20.20.70">
    <property type="entry name" value="Aldolase class I"/>
    <property type="match status" value="1"/>
</dbReference>
<evidence type="ECO:0000256" key="11">
    <source>
        <dbReference type="ARBA" id="ARBA00023231"/>
    </source>
</evidence>
<protein>
    <recommendedName>
        <fullName evidence="5">FeMo cofactor biosynthesis protein NifB</fullName>
    </recommendedName>
    <alternativeName>
        <fullName evidence="14">Nitrogenase cofactor maturase NifB</fullName>
    </alternativeName>
    <alternativeName>
        <fullName evidence="13">Radical SAM assemblase NifB</fullName>
    </alternativeName>
</protein>
<dbReference type="SFLD" id="SFLDF00281">
    <property type="entry name" value="FeMo_cofactor_biosynthesis_pro"/>
    <property type="match status" value="1"/>
</dbReference>
<dbReference type="InterPro" id="IPR007197">
    <property type="entry name" value="rSAM"/>
</dbReference>
<dbReference type="UniPathway" id="UPA00782"/>
<keyword evidence="10" id="KW-0411">Iron-sulfur</keyword>
<evidence type="ECO:0000259" key="15">
    <source>
        <dbReference type="PROSITE" id="PS51918"/>
    </source>
</evidence>
<evidence type="ECO:0000256" key="8">
    <source>
        <dbReference type="ARBA" id="ARBA00022723"/>
    </source>
</evidence>
<accession>A0A8J8PFD2</accession>
<evidence type="ECO:0000313" key="17">
    <source>
        <dbReference type="Proteomes" id="UP000752814"/>
    </source>
</evidence>
<evidence type="ECO:0000256" key="9">
    <source>
        <dbReference type="ARBA" id="ARBA00023004"/>
    </source>
</evidence>
<dbReference type="SUPFAM" id="SSF53146">
    <property type="entry name" value="Nitrogenase accessory factor-like"/>
    <property type="match status" value="1"/>
</dbReference>
<sequence>MSSQNIEEMLSKHPCYNEEAHKKFARMHLPVAPKCNIQCNFCNRKYDCTNESRPGVTSEVLSPEDATTKVSYVRDKVPNLSVLGIAGPGDPLANEETFRTLELINKDHPDLTFCLSTNGLNLPENVERLKALNVNFITVTLNAVDPEIGSKIYDFVTKDGKQYRGLDAAKILLKNQLEGIQKAVNAGMTVKLNVVLIPTINDKHIPEIAKKAKEMGVYIVNVLPLIPVPGTKFENLRAPTPSERKAIQDQCGEDIRMMRHCKQCRADAIGLLGEDRSQEFACISKSCMNKESSKEWYNVAVATSDGENVDLHFGQASAFHTYKIGSGKIIECATIDMGSPSDIPVYGKEHFTKLEKTVGLLAGMDAVIAEKFGEPVLELLRKYGIAHLESRGSLQSALEQMEKVLKGEDLIKI</sequence>
<keyword evidence="8" id="KW-0479">Metal-binding</keyword>
<evidence type="ECO:0000256" key="1">
    <source>
        <dbReference type="ARBA" id="ARBA00001966"/>
    </source>
</evidence>
<dbReference type="InterPro" id="IPR058240">
    <property type="entry name" value="rSAM_sf"/>
</dbReference>
<keyword evidence="6" id="KW-0004">4Fe-4S</keyword>
<dbReference type="SFLD" id="SFLDS00029">
    <property type="entry name" value="Radical_SAM"/>
    <property type="match status" value="1"/>
</dbReference>
<organism evidence="16 17">
    <name type="scientific">Candidatus Methanomassiliicoccus intestinalis</name>
    <dbReference type="NCBI Taxonomy" id="1406512"/>
    <lineage>
        <taxon>Archaea</taxon>
        <taxon>Methanobacteriati</taxon>
        <taxon>Thermoplasmatota</taxon>
        <taxon>Thermoplasmata</taxon>
        <taxon>Methanomassiliicoccales</taxon>
        <taxon>Methanomassiliicoccaceae</taxon>
        <taxon>Methanomassiliicoccus</taxon>
    </lineage>
</organism>
<keyword evidence="12" id="KW-0456">Lyase</keyword>
<feature type="domain" description="Radical SAM core" evidence="15">
    <location>
        <begin position="21"/>
        <end position="267"/>
    </location>
</feature>
<dbReference type="SFLD" id="SFLDG01068">
    <property type="entry name" value="FeMo_cofactor_biosynthesis_pro"/>
    <property type="match status" value="1"/>
</dbReference>
<evidence type="ECO:0000256" key="2">
    <source>
        <dbReference type="ARBA" id="ARBA00003522"/>
    </source>
</evidence>
<evidence type="ECO:0000256" key="4">
    <source>
        <dbReference type="ARBA" id="ARBA00006804"/>
    </source>
</evidence>
<comment type="cofactor">
    <cofactor evidence="1">
        <name>[4Fe-4S] cluster</name>
        <dbReference type="ChEBI" id="CHEBI:49883"/>
    </cofactor>
</comment>
<evidence type="ECO:0000256" key="5">
    <source>
        <dbReference type="ARBA" id="ARBA00021702"/>
    </source>
</evidence>
<gene>
    <name evidence="16" type="ORF">A3207_08070</name>
</gene>
<keyword evidence="7" id="KW-0949">S-adenosyl-L-methionine</keyword>
<dbReference type="GO" id="GO:0046872">
    <property type="term" value="F:metal ion binding"/>
    <property type="evidence" value="ECO:0007669"/>
    <property type="project" value="UniProtKB-KW"/>
</dbReference>
<dbReference type="Gene3D" id="3.30.420.130">
    <property type="entry name" value="Dinitrogenase iron-molybdenum cofactor biosynthesis domain"/>
    <property type="match status" value="1"/>
</dbReference>
<dbReference type="Proteomes" id="UP000752814">
    <property type="component" value="Unassembled WGS sequence"/>
</dbReference>
<evidence type="ECO:0000256" key="3">
    <source>
        <dbReference type="ARBA" id="ARBA00005155"/>
    </source>
</evidence>
<evidence type="ECO:0000256" key="6">
    <source>
        <dbReference type="ARBA" id="ARBA00022485"/>
    </source>
</evidence>
<dbReference type="PANTHER" id="PTHR43787">
    <property type="entry name" value="FEMO COFACTOR BIOSYNTHESIS PROTEIN NIFB-RELATED"/>
    <property type="match status" value="1"/>
</dbReference>
<dbReference type="InterPro" id="IPR013785">
    <property type="entry name" value="Aldolase_TIM"/>
</dbReference>
<dbReference type="GO" id="GO:0032324">
    <property type="term" value="P:molybdopterin cofactor biosynthetic process"/>
    <property type="evidence" value="ECO:0007669"/>
    <property type="project" value="UniProtKB-ARBA"/>
</dbReference>
<proteinExistence type="inferred from homology"/>
<evidence type="ECO:0000256" key="13">
    <source>
        <dbReference type="ARBA" id="ARBA00030926"/>
    </source>
</evidence>
<evidence type="ECO:0000256" key="10">
    <source>
        <dbReference type="ARBA" id="ARBA00023014"/>
    </source>
</evidence>
<evidence type="ECO:0000256" key="14">
    <source>
        <dbReference type="ARBA" id="ARBA00032102"/>
    </source>
</evidence>
<comment type="pathway">
    <text evidence="3">Cofactor biosynthesis; Fe-Mo cofactor biosynthesis.</text>
</comment>
<dbReference type="AlphaFoldDB" id="A0A8J8PFD2"/>
<comment type="function">
    <text evidence="2">Involved in the biosynthesis of the iron-molybdenum cofactor (FeMo-co or M-cluster) found in the dinitrogenase enzyme of the nitrogenase complex in nitrogen-fixing microorganisms. NifB catalyzes the crucial step of radical SAM-dependent carbide insertion that occurs concomitant with the insertion of a 9th sulfur and the rearrangement/coupling of two [4Fe-4S] clusters into a [8Fe-9S-C] cluster, the precursor to the M-cluster.</text>
</comment>